<dbReference type="Proteomes" id="UP000270868">
    <property type="component" value="Unassembled WGS sequence"/>
</dbReference>
<name>A0A3R9L118_STRCR</name>
<dbReference type="RefSeq" id="WP_125373864.1">
    <property type="nucleotide sequence ID" value="NZ_CAUUYS010000006.1"/>
</dbReference>
<protein>
    <recommendedName>
        <fullName evidence="3">Phage protein</fullName>
    </recommendedName>
</protein>
<dbReference type="AlphaFoldDB" id="A0A3R9L118"/>
<gene>
    <name evidence="1" type="ORF">D8792_09350</name>
</gene>
<evidence type="ECO:0000313" key="2">
    <source>
        <dbReference type="Proteomes" id="UP000270868"/>
    </source>
</evidence>
<reference evidence="1 2" key="1">
    <citation type="submission" date="2018-11" db="EMBL/GenBank/DDBJ databases">
        <title>Species Designations Belie Phenotypic and Genotypic Heterogeneity in Oral Streptococci.</title>
        <authorList>
            <person name="Velsko I."/>
        </authorList>
    </citation>
    <scope>NUCLEOTIDE SEQUENCE [LARGE SCALE GENOMIC DNA]</scope>
    <source>
        <strain evidence="1 2">A52</strain>
    </source>
</reference>
<proteinExistence type="predicted"/>
<organism evidence="1 2">
    <name type="scientific">Streptococcus cristatus</name>
    <dbReference type="NCBI Taxonomy" id="45634"/>
    <lineage>
        <taxon>Bacteria</taxon>
        <taxon>Bacillati</taxon>
        <taxon>Bacillota</taxon>
        <taxon>Bacilli</taxon>
        <taxon>Lactobacillales</taxon>
        <taxon>Streptococcaceae</taxon>
        <taxon>Streptococcus</taxon>
    </lineage>
</organism>
<evidence type="ECO:0008006" key="3">
    <source>
        <dbReference type="Google" id="ProtNLM"/>
    </source>
</evidence>
<dbReference type="EMBL" id="RJPS01000013">
    <property type="protein sequence ID" value="RSJ88435.1"/>
    <property type="molecule type" value="Genomic_DNA"/>
</dbReference>
<sequence length="113" mass="13064">MTQAERIREYYKEYPAASYDEVAEAVKTTNVNVRATVSKDVKAGRCVRLEDKTLDYSTYFGASEALADLVDWKNDTRREWVEMLTRAAEKETDSNTMRLLIKEANKLMKEVTK</sequence>
<accession>A0A3R9L118</accession>
<evidence type="ECO:0000313" key="1">
    <source>
        <dbReference type="EMBL" id="RSJ88435.1"/>
    </source>
</evidence>
<comment type="caution">
    <text evidence="1">The sequence shown here is derived from an EMBL/GenBank/DDBJ whole genome shotgun (WGS) entry which is preliminary data.</text>
</comment>